<evidence type="ECO:0000313" key="3">
    <source>
        <dbReference type="Proteomes" id="UP001209878"/>
    </source>
</evidence>
<protein>
    <submittedName>
        <fullName evidence="2">Uncharacterized protein</fullName>
    </submittedName>
</protein>
<dbReference type="Proteomes" id="UP001209878">
    <property type="component" value="Unassembled WGS sequence"/>
</dbReference>
<keyword evidence="1" id="KW-0175">Coiled coil</keyword>
<accession>A0AAD9NK59</accession>
<evidence type="ECO:0000256" key="1">
    <source>
        <dbReference type="SAM" id="Coils"/>
    </source>
</evidence>
<feature type="coiled-coil region" evidence="1">
    <location>
        <begin position="38"/>
        <end position="65"/>
    </location>
</feature>
<gene>
    <name evidence="2" type="ORF">NP493_884g01007</name>
</gene>
<dbReference type="AlphaFoldDB" id="A0AAD9NK59"/>
<reference evidence="2" key="1">
    <citation type="journal article" date="2023" name="Mol. Biol. Evol.">
        <title>Third-Generation Sequencing Reveals the Adaptive Role of the Epigenome in Three Deep-Sea Polychaetes.</title>
        <authorList>
            <person name="Perez M."/>
            <person name="Aroh O."/>
            <person name="Sun Y."/>
            <person name="Lan Y."/>
            <person name="Juniper S.K."/>
            <person name="Young C.R."/>
            <person name="Angers B."/>
            <person name="Qian P.Y."/>
        </authorList>
    </citation>
    <scope>NUCLEOTIDE SEQUENCE</scope>
    <source>
        <strain evidence="2">R07B-5</strain>
    </source>
</reference>
<dbReference type="Gene3D" id="1.20.5.340">
    <property type="match status" value="1"/>
</dbReference>
<name>A0AAD9NK59_RIDPI</name>
<organism evidence="2 3">
    <name type="scientific">Ridgeia piscesae</name>
    <name type="common">Tubeworm</name>
    <dbReference type="NCBI Taxonomy" id="27915"/>
    <lineage>
        <taxon>Eukaryota</taxon>
        <taxon>Metazoa</taxon>
        <taxon>Spiralia</taxon>
        <taxon>Lophotrochozoa</taxon>
        <taxon>Annelida</taxon>
        <taxon>Polychaeta</taxon>
        <taxon>Sedentaria</taxon>
        <taxon>Canalipalpata</taxon>
        <taxon>Sabellida</taxon>
        <taxon>Siboglinidae</taxon>
        <taxon>Ridgeia</taxon>
    </lineage>
</organism>
<keyword evidence="3" id="KW-1185">Reference proteome</keyword>
<dbReference type="EMBL" id="JAODUO010000884">
    <property type="protein sequence ID" value="KAK2173317.1"/>
    <property type="molecule type" value="Genomic_DNA"/>
</dbReference>
<comment type="caution">
    <text evidence="2">The sequence shown here is derived from an EMBL/GenBank/DDBJ whole genome shotgun (WGS) entry which is preliminary data.</text>
</comment>
<proteinExistence type="predicted"/>
<sequence>MLLRFLELHSDDQVVRKLKSALYPQALSDKLDTTTQTIAGLTSQLESKECRITVLEDQVELLQRIVANEAKAYTNEPDIICGVVWRARVAQDEH</sequence>
<evidence type="ECO:0000313" key="2">
    <source>
        <dbReference type="EMBL" id="KAK2173317.1"/>
    </source>
</evidence>